<evidence type="ECO:0000259" key="4">
    <source>
        <dbReference type="PROSITE" id="PS50977"/>
    </source>
</evidence>
<dbReference type="GO" id="GO:0003700">
    <property type="term" value="F:DNA-binding transcription factor activity"/>
    <property type="evidence" value="ECO:0007669"/>
    <property type="project" value="TreeGrafter"/>
</dbReference>
<evidence type="ECO:0000313" key="5">
    <source>
        <dbReference type="EMBL" id="CAB4693453.1"/>
    </source>
</evidence>
<keyword evidence="2" id="KW-0238">DNA-binding</keyword>
<dbReference type="SUPFAM" id="SSF48498">
    <property type="entry name" value="Tetracyclin repressor-like, C-terminal domain"/>
    <property type="match status" value="1"/>
</dbReference>
<dbReference type="EMBL" id="CAEZYY010000001">
    <property type="protein sequence ID" value="CAB4737785.1"/>
    <property type="molecule type" value="Genomic_DNA"/>
</dbReference>
<dbReference type="EMBL" id="CAEZXX010000004">
    <property type="protein sequence ID" value="CAB4693453.1"/>
    <property type="molecule type" value="Genomic_DNA"/>
</dbReference>
<keyword evidence="3" id="KW-0804">Transcription</keyword>
<dbReference type="AlphaFoldDB" id="A0A6J7EXY9"/>
<dbReference type="EMBL" id="CAFBLR010000289">
    <property type="protein sequence ID" value="CAB4886438.1"/>
    <property type="molecule type" value="Genomic_DNA"/>
</dbReference>
<dbReference type="InterPro" id="IPR050109">
    <property type="entry name" value="HTH-type_TetR-like_transc_reg"/>
</dbReference>
<proteinExistence type="predicted"/>
<dbReference type="PROSITE" id="PS50977">
    <property type="entry name" value="HTH_TETR_2"/>
    <property type="match status" value="1"/>
</dbReference>
<keyword evidence="1" id="KW-0805">Transcription regulation</keyword>
<dbReference type="InterPro" id="IPR001647">
    <property type="entry name" value="HTH_TetR"/>
</dbReference>
<protein>
    <submittedName>
        <fullName evidence="7">Unannotated protein</fullName>
    </submittedName>
</protein>
<dbReference type="Pfam" id="PF13305">
    <property type="entry name" value="TetR_C_33"/>
    <property type="match status" value="1"/>
</dbReference>
<accession>A0A6J7EXY9</accession>
<sequence length="219" mass="23907">MTGVHIISDDVNHVNICDRVTDVSDKPYHHGSLEQALVDTALAVVREFGIDALSLRDLARTIDVSPSATYRHFPSRDHLVMRVSQCSREALARSLLAARDGIIGSNTKRRSVERFEAIGHAYVQFAVSNPNVFEAAFTRSEVALERPDDPSAWSVLVDAIEQMITASAVPPSRRKDAPMIAWSGVHGISTILTSSIWPAGVNADHEVEAVISGISRSLR</sequence>
<evidence type="ECO:0000313" key="7">
    <source>
        <dbReference type="EMBL" id="CAB4886438.1"/>
    </source>
</evidence>
<evidence type="ECO:0000313" key="6">
    <source>
        <dbReference type="EMBL" id="CAB4737785.1"/>
    </source>
</evidence>
<dbReference type="EMBL" id="CAFBQP010000123">
    <property type="protein sequence ID" value="CAB5068013.1"/>
    <property type="molecule type" value="Genomic_DNA"/>
</dbReference>
<dbReference type="Gene3D" id="1.10.357.10">
    <property type="entry name" value="Tetracycline Repressor, domain 2"/>
    <property type="match status" value="1"/>
</dbReference>
<dbReference type="PANTHER" id="PTHR30055">
    <property type="entry name" value="HTH-TYPE TRANSCRIPTIONAL REGULATOR RUTR"/>
    <property type="match status" value="1"/>
</dbReference>
<dbReference type="InterPro" id="IPR036271">
    <property type="entry name" value="Tet_transcr_reg_TetR-rel_C_sf"/>
</dbReference>
<organism evidence="7">
    <name type="scientific">freshwater metagenome</name>
    <dbReference type="NCBI Taxonomy" id="449393"/>
    <lineage>
        <taxon>unclassified sequences</taxon>
        <taxon>metagenomes</taxon>
        <taxon>ecological metagenomes</taxon>
    </lineage>
</organism>
<dbReference type="PANTHER" id="PTHR30055:SF220">
    <property type="entry name" value="TETR-FAMILY REGULATORY PROTEIN"/>
    <property type="match status" value="1"/>
</dbReference>
<evidence type="ECO:0000313" key="8">
    <source>
        <dbReference type="EMBL" id="CAB5068013.1"/>
    </source>
</evidence>
<dbReference type="GO" id="GO:0000976">
    <property type="term" value="F:transcription cis-regulatory region binding"/>
    <property type="evidence" value="ECO:0007669"/>
    <property type="project" value="TreeGrafter"/>
</dbReference>
<evidence type="ECO:0000256" key="1">
    <source>
        <dbReference type="ARBA" id="ARBA00023015"/>
    </source>
</evidence>
<feature type="domain" description="HTH tetR-type" evidence="4">
    <location>
        <begin position="31"/>
        <end position="91"/>
    </location>
</feature>
<reference evidence="7" key="1">
    <citation type="submission" date="2020-05" db="EMBL/GenBank/DDBJ databases">
        <authorList>
            <person name="Chiriac C."/>
            <person name="Salcher M."/>
            <person name="Ghai R."/>
            <person name="Kavagutti S V."/>
        </authorList>
    </citation>
    <scope>NUCLEOTIDE SEQUENCE</scope>
</reference>
<evidence type="ECO:0000256" key="3">
    <source>
        <dbReference type="ARBA" id="ARBA00023163"/>
    </source>
</evidence>
<name>A0A6J7EXY9_9ZZZZ</name>
<dbReference type="InterPro" id="IPR009057">
    <property type="entry name" value="Homeodomain-like_sf"/>
</dbReference>
<dbReference type="Pfam" id="PF00440">
    <property type="entry name" value="TetR_N"/>
    <property type="match status" value="1"/>
</dbReference>
<dbReference type="InterPro" id="IPR025996">
    <property type="entry name" value="MT1864/Rv1816-like_C"/>
</dbReference>
<evidence type="ECO:0000256" key="2">
    <source>
        <dbReference type="ARBA" id="ARBA00023125"/>
    </source>
</evidence>
<dbReference type="SUPFAM" id="SSF46689">
    <property type="entry name" value="Homeodomain-like"/>
    <property type="match status" value="1"/>
</dbReference>
<gene>
    <name evidence="5" type="ORF">UFOPK2602_00154</name>
    <name evidence="6" type="ORF">UFOPK2806_00165</name>
    <name evidence="7" type="ORF">UFOPK3417_02032</name>
    <name evidence="8" type="ORF">UFOPK4306_02257</name>
</gene>